<sequence>MKKIVFAFLSSLFATVVRAQESQTEYNFLRLPLSAHAAALGGENITVIEDDPSLMFSNPALAASVSDRTVGISYMNYMHGANYMGASYTKALGEKATVAGGVQYMNYGRMKETDENNVQTGTFNASDIAVEGIFAYELARNIVGGITAKFITSYIGHYNSMAVGVDLGLNWYEPEEQWSVSLVAKNLGGQIKAYEEDYGKMPTDVQVGVSKTFAALPVRLSATLVDLTHYNYRLADHLDLGIDLLLSESIWIGAGYNFRRADEMTVGKAEDASAHGAGFSIGGGINLERFKLNLAYGKYHAASSSVLVNLGYSF</sequence>
<dbReference type="GeneID" id="66711705"/>
<dbReference type="EMBL" id="UGTM01000002">
    <property type="protein sequence ID" value="SUB94225.1"/>
    <property type="molecule type" value="Genomic_DNA"/>
</dbReference>
<proteinExistence type="predicted"/>
<dbReference type="InterPro" id="IPR019861">
    <property type="entry name" value="PorP/SprF_Bacteroidetes"/>
</dbReference>
<organism evidence="1 2">
    <name type="scientific">Prevotella denticola</name>
    <dbReference type="NCBI Taxonomy" id="28129"/>
    <lineage>
        <taxon>Bacteria</taxon>
        <taxon>Pseudomonadati</taxon>
        <taxon>Bacteroidota</taxon>
        <taxon>Bacteroidia</taxon>
        <taxon>Bacteroidales</taxon>
        <taxon>Prevotellaceae</taxon>
        <taxon>Prevotella</taxon>
    </lineage>
</organism>
<reference evidence="1 2" key="1">
    <citation type="submission" date="2018-06" db="EMBL/GenBank/DDBJ databases">
        <authorList>
            <consortium name="Pathogen Informatics"/>
            <person name="Doyle S."/>
        </authorList>
    </citation>
    <scope>NUCLEOTIDE SEQUENCE [LARGE SCALE GENOMIC DNA]</scope>
    <source>
        <strain evidence="1 2">NCTC13067</strain>
    </source>
</reference>
<name>A0A379EDT8_9BACT</name>
<dbReference type="Proteomes" id="UP000255469">
    <property type="component" value="Unassembled WGS sequence"/>
</dbReference>
<protein>
    <submittedName>
        <fullName evidence="1">Protein of uncharacterized function (DUF3308)</fullName>
    </submittedName>
</protein>
<dbReference type="Pfam" id="PF11751">
    <property type="entry name" value="PorP_SprF"/>
    <property type="match status" value="1"/>
</dbReference>
<gene>
    <name evidence="1" type="ORF">NCTC13067_02087</name>
</gene>
<dbReference type="RefSeq" id="WP_025067255.1">
    <property type="nucleotide sequence ID" value="NZ_CALKRA010000076.1"/>
</dbReference>
<dbReference type="NCBIfam" id="NF033711">
    <property type="entry name" value="T9SS_PorQ"/>
    <property type="match status" value="1"/>
</dbReference>
<dbReference type="NCBIfam" id="NF033709">
    <property type="entry name" value="PorV_fam"/>
    <property type="match status" value="1"/>
</dbReference>
<evidence type="ECO:0000313" key="2">
    <source>
        <dbReference type="Proteomes" id="UP000255469"/>
    </source>
</evidence>
<dbReference type="Gene3D" id="2.40.160.60">
    <property type="entry name" value="Outer membrane protein transport protein (OMPP1/FadL/TodX)"/>
    <property type="match status" value="1"/>
</dbReference>
<dbReference type="AlphaFoldDB" id="A0A379EDT8"/>
<accession>A0A379EDT8</accession>
<evidence type="ECO:0000313" key="1">
    <source>
        <dbReference type="EMBL" id="SUB94225.1"/>
    </source>
</evidence>